<dbReference type="OrthoDB" id="128483at2759"/>
<sequence>MANKSILDDNIELHRSHLADQPNELEMADGGSGNNDDDDFRQWFVLADKGYQGTQRNVRTVLPTKKEKNGILTLDAQRKNDRITTDRVVVENFSIRLKTPAVTPFGGIVRIMT</sequence>
<name>A0A485KKU2_9STRA</name>
<dbReference type="Proteomes" id="UP000332933">
    <property type="component" value="Unassembled WGS sequence"/>
</dbReference>
<keyword evidence="2" id="KW-0479">Metal-binding</keyword>
<dbReference type="EMBL" id="VJMH01005108">
    <property type="protein sequence ID" value="KAF0700883.1"/>
    <property type="molecule type" value="Genomic_DNA"/>
</dbReference>
<protein>
    <submittedName>
        <fullName evidence="5">Aste57867_8601 protein</fullName>
    </submittedName>
</protein>
<keyword evidence="6" id="KW-1185">Reference proteome</keyword>
<feature type="domain" description="DDE Tnp4" evidence="3">
    <location>
        <begin position="42"/>
        <end position="98"/>
    </location>
</feature>
<proteinExistence type="predicted"/>
<evidence type="ECO:0000256" key="1">
    <source>
        <dbReference type="ARBA" id="ARBA00001968"/>
    </source>
</evidence>
<evidence type="ECO:0000313" key="6">
    <source>
        <dbReference type="Proteomes" id="UP000332933"/>
    </source>
</evidence>
<dbReference type="EMBL" id="CAADRA010005129">
    <property type="protein sequence ID" value="VFT85487.1"/>
    <property type="molecule type" value="Genomic_DNA"/>
</dbReference>
<reference evidence="4" key="2">
    <citation type="submission" date="2019-06" db="EMBL/GenBank/DDBJ databases">
        <title>Genomics analysis of Aphanomyces spp. identifies a new class of oomycete effector associated with host adaptation.</title>
        <authorList>
            <person name="Gaulin E."/>
        </authorList>
    </citation>
    <scope>NUCLEOTIDE SEQUENCE</scope>
    <source>
        <strain evidence="4">CBS 578.67</strain>
    </source>
</reference>
<dbReference type="AlphaFoldDB" id="A0A485KKU2"/>
<dbReference type="InterPro" id="IPR027806">
    <property type="entry name" value="HARBI1_dom"/>
</dbReference>
<dbReference type="Pfam" id="PF13359">
    <property type="entry name" value="DDE_Tnp_4"/>
    <property type="match status" value="1"/>
</dbReference>
<evidence type="ECO:0000259" key="3">
    <source>
        <dbReference type="Pfam" id="PF13359"/>
    </source>
</evidence>
<organism evidence="5 6">
    <name type="scientific">Aphanomyces stellatus</name>
    <dbReference type="NCBI Taxonomy" id="120398"/>
    <lineage>
        <taxon>Eukaryota</taxon>
        <taxon>Sar</taxon>
        <taxon>Stramenopiles</taxon>
        <taxon>Oomycota</taxon>
        <taxon>Saprolegniomycetes</taxon>
        <taxon>Saprolegniales</taxon>
        <taxon>Verrucalvaceae</taxon>
        <taxon>Aphanomyces</taxon>
    </lineage>
</organism>
<reference evidence="5 6" key="1">
    <citation type="submission" date="2019-03" db="EMBL/GenBank/DDBJ databases">
        <authorList>
            <person name="Gaulin E."/>
            <person name="Dumas B."/>
        </authorList>
    </citation>
    <scope>NUCLEOTIDE SEQUENCE [LARGE SCALE GENOMIC DNA]</scope>
    <source>
        <strain evidence="5">CBS 568.67</strain>
    </source>
</reference>
<dbReference type="GO" id="GO:0046872">
    <property type="term" value="F:metal ion binding"/>
    <property type="evidence" value="ECO:0007669"/>
    <property type="project" value="UniProtKB-KW"/>
</dbReference>
<comment type="cofactor">
    <cofactor evidence="1">
        <name>a divalent metal cation</name>
        <dbReference type="ChEBI" id="CHEBI:60240"/>
    </cofactor>
</comment>
<accession>A0A485KKU2</accession>
<evidence type="ECO:0000313" key="5">
    <source>
        <dbReference type="EMBL" id="VFT85487.1"/>
    </source>
</evidence>
<evidence type="ECO:0000313" key="4">
    <source>
        <dbReference type="EMBL" id="KAF0700883.1"/>
    </source>
</evidence>
<evidence type="ECO:0000256" key="2">
    <source>
        <dbReference type="ARBA" id="ARBA00022723"/>
    </source>
</evidence>
<gene>
    <name evidence="5" type="primary">Aste57867_8601</name>
    <name evidence="4" type="ORF">As57867_008569</name>
    <name evidence="5" type="ORF">ASTE57867_8601</name>
</gene>